<evidence type="ECO:0000313" key="2">
    <source>
        <dbReference type="Proteomes" id="UP000093197"/>
    </source>
</evidence>
<dbReference type="EMBL" id="LIDT01000031">
    <property type="protein sequence ID" value="OCR29896.1"/>
    <property type="molecule type" value="Genomic_DNA"/>
</dbReference>
<comment type="caution">
    <text evidence="1">The sequence shown here is derived from an EMBL/GenBank/DDBJ whole genome shotgun (WGS) entry which is preliminary data.</text>
</comment>
<organism evidence="1 2">
    <name type="scientific">Bacteroides fragilis</name>
    <dbReference type="NCBI Taxonomy" id="817"/>
    <lineage>
        <taxon>Bacteria</taxon>
        <taxon>Pseudomonadati</taxon>
        <taxon>Bacteroidota</taxon>
        <taxon>Bacteroidia</taxon>
        <taxon>Bacteroidales</taxon>
        <taxon>Bacteroidaceae</taxon>
        <taxon>Bacteroides</taxon>
    </lineage>
</organism>
<reference evidence="1 2" key="1">
    <citation type="journal article" date="2016" name="PLoS ONE">
        <title>Genomic Diversity of Enterotoxigenic Strains of Bacteroides fragilis.</title>
        <authorList>
            <person name="Pierce J.V."/>
            <person name="Bernstein H.D."/>
        </authorList>
    </citation>
    <scope>NUCLEOTIDE SEQUENCE [LARGE SCALE GENOMIC DNA]</scope>
    <source>
        <strain evidence="1 2">20793-3</strain>
    </source>
</reference>
<proteinExistence type="predicted"/>
<name>A0A853PSL2_BACFG</name>
<accession>A0A853PSL2</accession>
<dbReference type="AlphaFoldDB" id="A0A853PSL2"/>
<sequence>MYMPFPHCLLFGDIKRLTIEAVAMPIIGGAHKIFSYNNIYYIFV</sequence>
<protein>
    <submittedName>
        <fullName evidence="1">Uncharacterized protein</fullName>
    </submittedName>
</protein>
<dbReference type="Proteomes" id="UP000093197">
    <property type="component" value="Unassembled WGS sequence"/>
</dbReference>
<gene>
    <name evidence="1" type="ORF">AC094_29710</name>
</gene>
<evidence type="ECO:0000313" key="1">
    <source>
        <dbReference type="EMBL" id="OCR29896.1"/>
    </source>
</evidence>